<dbReference type="SMART" id="SM00740">
    <property type="entry name" value="PASTA"/>
    <property type="match status" value="4"/>
</dbReference>
<reference evidence="4" key="1">
    <citation type="submission" date="2020-10" db="EMBL/GenBank/DDBJ databases">
        <authorList>
            <person name="Gilroy R."/>
        </authorList>
    </citation>
    <scope>NUCLEOTIDE SEQUENCE</scope>
    <source>
        <strain evidence="4">ChiGjej1B1-2707</strain>
    </source>
</reference>
<evidence type="ECO:0000313" key="4">
    <source>
        <dbReference type="EMBL" id="HIR01290.1"/>
    </source>
</evidence>
<comment type="caution">
    <text evidence="4">The sequence shown here is derived from an EMBL/GenBank/DDBJ whole genome shotgun (WGS) entry which is preliminary data.</text>
</comment>
<dbReference type="PROSITE" id="PS51178">
    <property type="entry name" value="PASTA"/>
    <property type="match status" value="4"/>
</dbReference>
<feature type="region of interest" description="Disordered" evidence="1">
    <location>
        <begin position="354"/>
        <end position="412"/>
    </location>
</feature>
<name>A0A9D0ZZ44_9ACTN</name>
<dbReference type="AlphaFoldDB" id="A0A9D0ZZ44"/>
<proteinExistence type="predicted"/>
<dbReference type="InterPro" id="IPR005543">
    <property type="entry name" value="PASTA_dom"/>
</dbReference>
<evidence type="ECO:0000256" key="1">
    <source>
        <dbReference type="SAM" id="MobiDB-lite"/>
    </source>
</evidence>
<evidence type="ECO:0000256" key="2">
    <source>
        <dbReference type="SAM" id="Phobius"/>
    </source>
</evidence>
<keyword evidence="2" id="KW-0472">Membrane</keyword>
<accession>A0A9D0ZZ44</accession>
<dbReference type="Proteomes" id="UP000824261">
    <property type="component" value="Unassembled WGS sequence"/>
</dbReference>
<feature type="region of interest" description="Disordered" evidence="1">
    <location>
        <begin position="135"/>
        <end position="154"/>
    </location>
</feature>
<keyword evidence="2" id="KW-0812">Transmembrane</keyword>
<gene>
    <name evidence="4" type="ORF">IAA69_03400</name>
</gene>
<feature type="non-terminal residue" evidence="4">
    <location>
        <position position="1"/>
    </location>
</feature>
<dbReference type="EMBL" id="DVGB01000043">
    <property type="protein sequence ID" value="HIR01290.1"/>
    <property type="molecule type" value="Genomic_DNA"/>
</dbReference>
<dbReference type="CDD" id="cd06577">
    <property type="entry name" value="PASTA_pknB"/>
    <property type="match status" value="4"/>
</dbReference>
<dbReference type="Pfam" id="PF03793">
    <property type="entry name" value="PASTA"/>
    <property type="match status" value="4"/>
</dbReference>
<feature type="compositionally biased region" description="Polar residues" evidence="1">
    <location>
        <begin position="384"/>
        <end position="404"/>
    </location>
</feature>
<sequence>ALNDYLSGRPVNLGGFTSAVTTVMGGGVPNVPPIQGDGTQVMPAMGGAAHIAQGVNHGSLNYRDTESAPKKSHTALIVVLIVALVAVAAVAFGLTQCSGSGNAVPNVVNMAQEQAEEAIRSAGFEVGNVSTAKSDSVQEGHVISQDPGAGSHREEGTRVNLVISGGEDTFALPDVVDEKEETARRTLEQMGLTVTSRTEYSSDVEEGHVISTNPAAGQQVSKAVTVELVVSRGAETVDVPDVSGMTESQARSALQGAGFQVSSSTEQSSSVQEGHVIRYNPTGKADKGSTVTIVVSSGTPEKQIPSVTGSSLESAQQQLASAGFSYTIGGYEHSDSIPAGCIIRYNPSGSANPNTTTVSLVVSNGPKPDNPPSSSESGSGSESNQPDTSESNDNSGTEAGQASSDAGLFSFH</sequence>
<organism evidence="4 5">
    <name type="scientific">Candidatus Aveggerthella stercoripullorum</name>
    <dbReference type="NCBI Taxonomy" id="2840688"/>
    <lineage>
        <taxon>Bacteria</taxon>
        <taxon>Bacillati</taxon>
        <taxon>Actinomycetota</taxon>
        <taxon>Coriobacteriia</taxon>
        <taxon>Eggerthellales</taxon>
        <taxon>Eggerthellaceae</taxon>
        <taxon>Eggerthellaceae incertae sedis</taxon>
        <taxon>Candidatus Aveggerthella</taxon>
    </lineage>
</organism>
<feature type="transmembrane region" description="Helical" evidence="2">
    <location>
        <begin position="75"/>
        <end position="94"/>
    </location>
</feature>
<feature type="compositionally biased region" description="Low complexity" evidence="1">
    <location>
        <begin position="373"/>
        <end position="383"/>
    </location>
</feature>
<evidence type="ECO:0000313" key="5">
    <source>
        <dbReference type="Proteomes" id="UP000824261"/>
    </source>
</evidence>
<feature type="domain" description="PASTA" evidence="3">
    <location>
        <begin position="166"/>
        <end position="232"/>
    </location>
</feature>
<protein>
    <submittedName>
        <fullName evidence="4">PASTA domain-containing protein</fullName>
    </submittedName>
</protein>
<feature type="domain" description="PASTA" evidence="3">
    <location>
        <begin position="233"/>
        <end position="297"/>
    </location>
</feature>
<evidence type="ECO:0000259" key="3">
    <source>
        <dbReference type="PROSITE" id="PS51178"/>
    </source>
</evidence>
<feature type="domain" description="PASTA" evidence="3">
    <location>
        <begin position="101"/>
        <end position="165"/>
    </location>
</feature>
<feature type="domain" description="PASTA" evidence="3">
    <location>
        <begin position="298"/>
        <end position="364"/>
    </location>
</feature>
<reference evidence="4" key="2">
    <citation type="journal article" date="2021" name="PeerJ">
        <title>Extensive microbial diversity within the chicken gut microbiome revealed by metagenomics and culture.</title>
        <authorList>
            <person name="Gilroy R."/>
            <person name="Ravi A."/>
            <person name="Getino M."/>
            <person name="Pursley I."/>
            <person name="Horton D.L."/>
            <person name="Alikhan N.F."/>
            <person name="Baker D."/>
            <person name="Gharbi K."/>
            <person name="Hall N."/>
            <person name="Watson M."/>
            <person name="Adriaenssens E.M."/>
            <person name="Foster-Nyarko E."/>
            <person name="Jarju S."/>
            <person name="Secka A."/>
            <person name="Antonio M."/>
            <person name="Oren A."/>
            <person name="Chaudhuri R.R."/>
            <person name="La Ragione R."/>
            <person name="Hildebrand F."/>
            <person name="Pallen M.J."/>
        </authorList>
    </citation>
    <scope>NUCLEOTIDE SEQUENCE</scope>
    <source>
        <strain evidence="4">ChiGjej1B1-2707</strain>
    </source>
</reference>
<dbReference type="Gene3D" id="3.30.10.20">
    <property type="match status" value="4"/>
</dbReference>
<keyword evidence="2" id="KW-1133">Transmembrane helix</keyword>